<dbReference type="EMBL" id="HADX01008614">
    <property type="protein sequence ID" value="SBP30846.1"/>
    <property type="molecule type" value="Transcribed_RNA"/>
</dbReference>
<name>A0A1A7YKV5_9TELE</name>
<feature type="non-terminal residue" evidence="2">
    <location>
        <position position="1"/>
    </location>
</feature>
<accession>A0A1A7YKV5</accession>
<protein>
    <submittedName>
        <fullName evidence="2">Uncharacterized protein</fullName>
    </submittedName>
</protein>
<feature type="signal peptide" evidence="1">
    <location>
        <begin position="1"/>
        <end position="20"/>
    </location>
</feature>
<organism evidence="2">
    <name type="scientific">Iconisemion striatum</name>
    <dbReference type="NCBI Taxonomy" id="60296"/>
    <lineage>
        <taxon>Eukaryota</taxon>
        <taxon>Metazoa</taxon>
        <taxon>Chordata</taxon>
        <taxon>Craniata</taxon>
        <taxon>Vertebrata</taxon>
        <taxon>Euteleostomi</taxon>
        <taxon>Actinopterygii</taxon>
        <taxon>Neopterygii</taxon>
        <taxon>Teleostei</taxon>
        <taxon>Neoteleostei</taxon>
        <taxon>Acanthomorphata</taxon>
        <taxon>Ovalentaria</taxon>
        <taxon>Atherinomorphae</taxon>
        <taxon>Cyprinodontiformes</taxon>
        <taxon>Nothobranchiidae</taxon>
        <taxon>Iconisemion</taxon>
    </lineage>
</organism>
<keyword evidence="1" id="KW-0732">Signal</keyword>
<gene>
    <name evidence="2" type="primary">CABZ01023601.1</name>
</gene>
<sequence>SLSLCICISLSLSVCPLCLSLHYSHLIYQLCVLGKRLETKSDPSLLSDWLRVLKLLLTKQKYTPTHVIHQIDRLVLRSRALTFYCALHYHGDVISKQKL</sequence>
<reference evidence="2" key="2">
    <citation type="submission" date="2016-06" db="EMBL/GenBank/DDBJ databases">
        <title>The genome of a short-lived fish provides insights into sex chromosome evolution and the genetic control of aging.</title>
        <authorList>
            <person name="Reichwald K."/>
            <person name="Felder M."/>
            <person name="Petzold A."/>
            <person name="Koch P."/>
            <person name="Groth M."/>
            <person name="Platzer M."/>
        </authorList>
    </citation>
    <scope>NUCLEOTIDE SEQUENCE</scope>
    <source>
        <tissue evidence="2">Brain</tissue>
    </source>
</reference>
<dbReference type="AlphaFoldDB" id="A0A1A7YKV5"/>
<evidence type="ECO:0000256" key="1">
    <source>
        <dbReference type="SAM" id="SignalP"/>
    </source>
</evidence>
<feature type="non-terminal residue" evidence="2">
    <location>
        <position position="99"/>
    </location>
</feature>
<feature type="chain" id="PRO_5008363990" evidence="1">
    <location>
        <begin position="21"/>
        <end position="99"/>
    </location>
</feature>
<evidence type="ECO:0000313" key="2">
    <source>
        <dbReference type="EMBL" id="SBP30846.1"/>
    </source>
</evidence>
<proteinExistence type="predicted"/>
<reference evidence="2" key="1">
    <citation type="submission" date="2016-05" db="EMBL/GenBank/DDBJ databases">
        <authorList>
            <person name="Lavstsen T."/>
            <person name="Jespersen J.S."/>
        </authorList>
    </citation>
    <scope>NUCLEOTIDE SEQUENCE</scope>
    <source>
        <tissue evidence="2">Brain</tissue>
    </source>
</reference>